<feature type="domain" description="FPG-type" evidence="14">
    <location>
        <begin position="225"/>
        <end position="264"/>
    </location>
</feature>
<evidence type="ECO:0000256" key="13">
    <source>
        <dbReference type="PROSITE-ProRule" id="PRU00391"/>
    </source>
</evidence>
<evidence type="ECO:0000256" key="8">
    <source>
        <dbReference type="ARBA" id="ARBA00023125"/>
    </source>
</evidence>
<dbReference type="SUPFAM" id="SSF57716">
    <property type="entry name" value="Glucocorticoid receptor-like (DNA-binding domain)"/>
    <property type="match status" value="1"/>
</dbReference>
<dbReference type="SMART" id="SM01232">
    <property type="entry name" value="H2TH"/>
    <property type="match status" value="1"/>
</dbReference>
<dbReference type="InterPro" id="IPR015886">
    <property type="entry name" value="H2TH_FPG"/>
</dbReference>
<name>A0A3L8PMZ6_9ACTN</name>
<dbReference type="GO" id="GO:0008270">
    <property type="term" value="F:zinc ion binding"/>
    <property type="evidence" value="ECO:0007669"/>
    <property type="project" value="UniProtKB-KW"/>
</dbReference>
<keyword evidence="7" id="KW-0862">Zinc</keyword>
<comment type="similarity">
    <text evidence="1">Belongs to the FPG family.</text>
</comment>
<dbReference type="SMART" id="SM00898">
    <property type="entry name" value="Fapy_DNA_glyco"/>
    <property type="match status" value="1"/>
</dbReference>
<evidence type="ECO:0000256" key="4">
    <source>
        <dbReference type="ARBA" id="ARBA00022763"/>
    </source>
</evidence>
<keyword evidence="10" id="KW-0456">Lyase</keyword>
<evidence type="ECO:0000256" key="12">
    <source>
        <dbReference type="ARBA" id="ARBA00023295"/>
    </source>
</evidence>
<dbReference type="GO" id="GO:0000703">
    <property type="term" value="F:oxidized pyrimidine nucleobase lesion DNA N-glycosylase activity"/>
    <property type="evidence" value="ECO:0007669"/>
    <property type="project" value="TreeGrafter"/>
</dbReference>
<dbReference type="Pfam" id="PF06831">
    <property type="entry name" value="H2TH"/>
    <property type="match status" value="1"/>
</dbReference>
<dbReference type="RefSeq" id="WP_121793686.1">
    <property type="nucleotide sequence ID" value="NZ_RDBF01000003.1"/>
</dbReference>
<evidence type="ECO:0000313" key="17">
    <source>
        <dbReference type="Proteomes" id="UP000282515"/>
    </source>
</evidence>
<evidence type="ECO:0000256" key="11">
    <source>
        <dbReference type="ARBA" id="ARBA00023268"/>
    </source>
</evidence>
<dbReference type="CDD" id="cd08971">
    <property type="entry name" value="AcNei2_N"/>
    <property type="match status" value="1"/>
</dbReference>
<reference evidence="16 17" key="1">
    <citation type="submission" date="2018-10" db="EMBL/GenBank/DDBJ databases">
        <title>Aeromicrobium sp. 9W16Y-2 whole genome shotgun sequence.</title>
        <authorList>
            <person name="Li F."/>
        </authorList>
    </citation>
    <scope>NUCLEOTIDE SEQUENCE [LARGE SCALE GENOMIC DNA]</scope>
    <source>
        <strain evidence="16 17">9W16Y-2</strain>
    </source>
</reference>
<evidence type="ECO:0000256" key="1">
    <source>
        <dbReference type="ARBA" id="ARBA00009409"/>
    </source>
</evidence>
<dbReference type="InterPro" id="IPR012319">
    <property type="entry name" value="FPG_cat"/>
</dbReference>
<evidence type="ECO:0000313" key="16">
    <source>
        <dbReference type="EMBL" id="RLV56681.1"/>
    </source>
</evidence>
<organism evidence="16 17">
    <name type="scientific">Aeromicrobium phragmitis</name>
    <dbReference type="NCBI Taxonomy" id="2478914"/>
    <lineage>
        <taxon>Bacteria</taxon>
        <taxon>Bacillati</taxon>
        <taxon>Actinomycetota</taxon>
        <taxon>Actinomycetes</taxon>
        <taxon>Propionibacteriales</taxon>
        <taxon>Nocardioidaceae</taxon>
        <taxon>Aeromicrobium</taxon>
    </lineage>
</organism>
<dbReference type="Pfam" id="PF01149">
    <property type="entry name" value="Fapy_DNA_glyco"/>
    <property type="match status" value="1"/>
</dbReference>
<sequence>MPEGDTVWRTAHHLHEAFAGTELTRTDFRVPRYATVDLVGHRVEEVVSRGKHLLMRTEAFTVHSHLKMEGAWHLYRRPRPRWRRPGHSARAVLENDHWQAVGFSLGVLEVLPREREADVIGHLGPDLLAPDFDAALAADLVRRDRDRPIFLALLDQRNVAGFGNEYVNELLFLRGLSPTRPVGEVPDVVELIGLGQRLLSANARQVDRSFGVESRVRRGGDDQRWVYGRAGRPCHRCGTAIGQGQLGDDPTRERVTFWCSRCQT</sequence>
<evidence type="ECO:0000256" key="6">
    <source>
        <dbReference type="ARBA" id="ARBA00022801"/>
    </source>
</evidence>
<dbReference type="GO" id="GO:0003684">
    <property type="term" value="F:damaged DNA binding"/>
    <property type="evidence" value="ECO:0007669"/>
    <property type="project" value="InterPro"/>
</dbReference>
<evidence type="ECO:0000256" key="5">
    <source>
        <dbReference type="ARBA" id="ARBA00022771"/>
    </source>
</evidence>
<keyword evidence="6" id="KW-0378">Hydrolase</keyword>
<protein>
    <recommendedName>
        <fullName evidence="2">DNA-(apurinic or apyrimidinic site) lyase</fullName>
        <ecNumber evidence="2">4.2.99.18</ecNumber>
    </recommendedName>
</protein>
<dbReference type="GO" id="GO:0006284">
    <property type="term" value="P:base-excision repair"/>
    <property type="evidence" value="ECO:0007669"/>
    <property type="project" value="InterPro"/>
</dbReference>
<dbReference type="InterPro" id="IPR035937">
    <property type="entry name" value="FPG_N"/>
</dbReference>
<feature type="domain" description="Formamidopyrimidine-DNA glycosylase catalytic" evidence="15">
    <location>
        <begin position="2"/>
        <end position="160"/>
    </location>
</feature>
<keyword evidence="17" id="KW-1185">Reference proteome</keyword>
<keyword evidence="8" id="KW-0238">DNA-binding</keyword>
<evidence type="ECO:0000259" key="14">
    <source>
        <dbReference type="PROSITE" id="PS51066"/>
    </source>
</evidence>
<gene>
    <name evidence="16" type="ORF">D9V41_06355</name>
</gene>
<evidence type="ECO:0000259" key="15">
    <source>
        <dbReference type="PROSITE" id="PS51068"/>
    </source>
</evidence>
<comment type="caution">
    <text evidence="16">The sequence shown here is derived from an EMBL/GenBank/DDBJ whole genome shotgun (WGS) entry which is preliminary data.</text>
</comment>
<dbReference type="Proteomes" id="UP000282515">
    <property type="component" value="Unassembled WGS sequence"/>
</dbReference>
<keyword evidence="5 13" id="KW-0863">Zinc-finger</keyword>
<dbReference type="PROSITE" id="PS51066">
    <property type="entry name" value="ZF_FPG_2"/>
    <property type="match status" value="1"/>
</dbReference>
<dbReference type="SUPFAM" id="SSF46946">
    <property type="entry name" value="S13-like H2TH domain"/>
    <property type="match status" value="1"/>
</dbReference>
<dbReference type="Gene3D" id="3.20.190.10">
    <property type="entry name" value="MutM-like, N-terminal"/>
    <property type="match status" value="1"/>
</dbReference>
<dbReference type="EC" id="4.2.99.18" evidence="2"/>
<accession>A0A3L8PMZ6</accession>
<evidence type="ECO:0000256" key="9">
    <source>
        <dbReference type="ARBA" id="ARBA00023204"/>
    </source>
</evidence>
<dbReference type="GO" id="GO:0140078">
    <property type="term" value="F:class I DNA-(apurinic or apyrimidinic site) endonuclease activity"/>
    <property type="evidence" value="ECO:0007669"/>
    <property type="project" value="UniProtKB-EC"/>
</dbReference>
<dbReference type="AlphaFoldDB" id="A0A3L8PMZ6"/>
<keyword evidence="3" id="KW-0479">Metal-binding</keyword>
<dbReference type="InterPro" id="IPR044090">
    <property type="entry name" value="Nei2_N"/>
</dbReference>
<dbReference type="PANTHER" id="PTHR42697:SF1">
    <property type="entry name" value="ENDONUCLEASE 8"/>
    <property type="match status" value="1"/>
</dbReference>
<dbReference type="PROSITE" id="PS51068">
    <property type="entry name" value="FPG_CAT"/>
    <property type="match status" value="1"/>
</dbReference>
<evidence type="ECO:0000256" key="10">
    <source>
        <dbReference type="ARBA" id="ARBA00023239"/>
    </source>
</evidence>
<evidence type="ECO:0000256" key="7">
    <source>
        <dbReference type="ARBA" id="ARBA00022833"/>
    </source>
</evidence>
<proteinExistence type="inferred from homology"/>
<dbReference type="Gene3D" id="1.10.8.50">
    <property type="match status" value="1"/>
</dbReference>
<dbReference type="InterPro" id="IPR000214">
    <property type="entry name" value="Znf_DNA_glyclase/AP_lyase"/>
</dbReference>
<keyword evidence="9" id="KW-0234">DNA repair</keyword>
<evidence type="ECO:0000256" key="3">
    <source>
        <dbReference type="ARBA" id="ARBA00022723"/>
    </source>
</evidence>
<dbReference type="EMBL" id="RDBF01000003">
    <property type="protein sequence ID" value="RLV56681.1"/>
    <property type="molecule type" value="Genomic_DNA"/>
</dbReference>
<keyword evidence="11" id="KW-0511">Multifunctional enzyme</keyword>
<keyword evidence="4" id="KW-0227">DNA damage</keyword>
<dbReference type="SUPFAM" id="SSF81624">
    <property type="entry name" value="N-terminal domain of MutM-like DNA repair proteins"/>
    <property type="match status" value="1"/>
</dbReference>
<dbReference type="InterPro" id="IPR010979">
    <property type="entry name" value="Ribosomal_uS13-like_H2TH"/>
</dbReference>
<keyword evidence="12" id="KW-0326">Glycosidase</keyword>
<dbReference type="OrthoDB" id="9800855at2"/>
<evidence type="ECO:0000256" key="2">
    <source>
        <dbReference type="ARBA" id="ARBA00012720"/>
    </source>
</evidence>
<dbReference type="PANTHER" id="PTHR42697">
    <property type="entry name" value="ENDONUCLEASE 8"/>
    <property type="match status" value="1"/>
</dbReference>